<protein>
    <submittedName>
        <fullName evidence="1">Uncharacterized protein</fullName>
    </submittedName>
</protein>
<gene>
    <name evidence="1" type="ORF">OSB04_028021</name>
</gene>
<sequence>MEIAIDSSKCADEDKFIKKARFVDCYEPTKECIFKRYIWVLKTSLYELVDTRNLLIFGVAVKYRRYYCLKWLVLLVMELVLPIQVSTAYEEKMLLLNCNKKRLFLRAKENDLKIITEWI</sequence>
<comment type="caution">
    <text evidence="1">The sequence shown here is derived from an EMBL/GenBank/DDBJ whole genome shotgun (WGS) entry which is preliminary data.</text>
</comment>
<organism evidence="1 2">
    <name type="scientific">Centaurea solstitialis</name>
    <name type="common">yellow star-thistle</name>
    <dbReference type="NCBI Taxonomy" id="347529"/>
    <lineage>
        <taxon>Eukaryota</taxon>
        <taxon>Viridiplantae</taxon>
        <taxon>Streptophyta</taxon>
        <taxon>Embryophyta</taxon>
        <taxon>Tracheophyta</taxon>
        <taxon>Spermatophyta</taxon>
        <taxon>Magnoliopsida</taxon>
        <taxon>eudicotyledons</taxon>
        <taxon>Gunneridae</taxon>
        <taxon>Pentapetalae</taxon>
        <taxon>asterids</taxon>
        <taxon>campanulids</taxon>
        <taxon>Asterales</taxon>
        <taxon>Asteraceae</taxon>
        <taxon>Carduoideae</taxon>
        <taxon>Cardueae</taxon>
        <taxon>Centaureinae</taxon>
        <taxon>Centaurea</taxon>
    </lineage>
</organism>
<proteinExistence type="predicted"/>
<reference evidence="1" key="1">
    <citation type="submission" date="2023-03" db="EMBL/GenBank/DDBJ databases">
        <title>Chromosome-scale reference genome and RAD-based genetic map of yellow starthistle (Centaurea solstitialis) reveal putative structural variation and QTLs associated with invader traits.</title>
        <authorList>
            <person name="Reatini B."/>
            <person name="Cang F.A."/>
            <person name="Jiang Q."/>
            <person name="Mckibben M.T.W."/>
            <person name="Barker M.S."/>
            <person name="Rieseberg L.H."/>
            <person name="Dlugosch K.M."/>
        </authorList>
    </citation>
    <scope>NUCLEOTIDE SEQUENCE</scope>
    <source>
        <strain evidence="1">CAN-66</strain>
        <tissue evidence="1">Leaf</tissue>
    </source>
</reference>
<name>A0AA38SEX3_9ASTR</name>
<accession>A0AA38SEX3</accession>
<evidence type="ECO:0000313" key="2">
    <source>
        <dbReference type="Proteomes" id="UP001172457"/>
    </source>
</evidence>
<keyword evidence="2" id="KW-1185">Reference proteome</keyword>
<dbReference type="EMBL" id="JARYMX010000007">
    <property type="protein sequence ID" value="KAJ9541515.1"/>
    <property type="molecule type" value="Genomic_DNA"/>
</dbReference>
<dbReference type="AlphaFoldDB" id="A0AA38SEX3"/>
<dbReference type="Proteomes" id="UP001172457">
    <property type="component" value="Chromosome 7"/>
</dbReference>
<evidence type="ECO:0000313" key="1">
    <source>
        <dbReference type="EMBL" id="KAJ9541515.1"/>
    </source>
</evidence>